<accession>A0ABR1T5S1</accession>
<dbReference type="EMBL" id="JAQQWK010000005">
    <property type="protein sequence ID" value="KAK8041940.1"/>
    <property type="molecule type" value="Genomic_DNA"/>
</dbReference>
<comment type="caution">
    <text evidence="2">The sequence shown here is derived from an EMBL/GenBank/DDBJ whole genome shotgun (WGS) entry which is preliminary data.</text>
</comment>
<reference evidence="2 3" key="1">
    <citation type="submission" date="2023-01" db="EMBL/GenBank/DDBJ databases">
        <title>Analysis of 21 Apiospora genomes using comparative genomics revels a genus with tremendous synthesis potential of carbohydrate active enzymes and secondary metabolites.</title>
        <authorList>
            <person name="Sorensen T."/>
        </authorList>
    </citation>
    <scope>NUCLEOTIDE SEQUENCE [LARGE SCALE GENOMIC DNA]</scope>
    <source>
        <strain evidence="2 3">CBS 33761</strain>
    </source>
</reference>
<protein>
    <submittedName>
        <fullName evidence="2">Uncharacterized protein</fullName>
    </submittedName>
</protein>
<sequence>MADSLPDPDVHKHNHLQPGMFAFSGPGPTLGALPALLSVLARHLLSRLYSNVWTFLLCRSEIMVARAALD</sequence>
<gene>
    <name evidence="2" type="ORF">PG993_006463</name>
</gene>
<organism evidence="2 3">
    <name type="scientific">Apiospora rasikravindrae</name>
    <dbReference type="NCBI Taxonomy" id="990691"/>
    <lineage>
        <taxon>Eukaryota</taxon>
        <taxon>Fungi</taxon>
        <taxon>Dikarya</taxon>
        <taxon>Ascomycota</taxon>
        <taxon>Pezizomycotina</taxon>
        <taxon>Sordariomycetes</taxon>
        <taxon>Xylariomycetidae</taxon>
        <taxon>Amphisphaeriales</taxon>
        <taxon>Apiosporaceae</taxon>
        <taxon>Apiospora</taxon>
    </lineage>
</organism>
<keyword evidence="1" id="KW-0472">Membrane</keyword>
<name>A0ABR1T5S1_9PEZI</name>
<keyword evidence="1" id="KW-1133">Transmembrane helix</keyword>
<proteinExistence type="predicted"/>
<evidence type="ECO:0000313" key="2">
    <source>
        <dbReference type="EMBL" id="KAK8041940.1"/>
    </source>
</evidence>
<keyword evidence="1" id="KW-0812">Transmembrane</keyword>
<keyword evidence="3" id="KW-1185">Reference proteome</keyword>
<feature type="transmembrane region" description="Helical" evidence="1">
    <location>
        <begin position="20"/>
        <end position="41"/>
    </location>
</feature>
<dbReference type="Proteomes" id="UP001444661">
    <property type="component" value="Unassembled WGS sequence"/>
</dbReference>
<evidence type="ECO:0000313" key="3">
    <source>
        <dbReference type="Proteomes" id="UP001444661"/>
    </source>
</evidence>
<evidence type="ECO:0000256" key="1">
    <source>
        <dbReference type="SAM" id="Phobius"/>
    </source>
</evidence>